<keyword evidence="5" id="KW-0997">Cell inner membrane</keyword>
<keyword evidence="15" id="KW-1185">Reference proteome</keyword>
<dbReference type="Pfam" id="PF25944">
    <property type="entry name" value="Beta-barrel_RND"/>
    <property type="match status" value="1"/>
</dbReference>
<feature type="domain" description="Multidrug resistance protein MdtA-like C-terminal permuted SH3" evidence="13">
    <location>
        <begin position="328"/>
        <end position="379"/>
    </location>
</feature>
<keyword evidence="7" id="KW-0175">Coiled coil</keyword>
<dbReference type="Pfam" id="PF25917">
    <property type="entry name" value="BSH_RND"/>
    <property type="match status" value="1"/>
</dbReference>
<keyword evidence="6 9" id="KW-0472">Membrane</keyword>
<dbReference type="InterPro" id="IPR058626">
    <property type="entry name" value="MdtA-like_b-barrel"/>
</dbReference>
<sequence length="408" mass="42959">MPLPELRLRARAAALWQGLRRYWAGLDLRTRIILGGIGGGVLIGLLVAGAAGRGSGFADLGAEAVPVVVGTVERVPVPVFFDGIGTVQASNTVQVRPRIDGEILEIGFREGQEVKAGDLLARIDPRAYEANFKQAVANLARDEAQLADARSNLRRLTEIGEFASRKSVDNQRALVIQYEALVAASKASVDHARAQLDDTVIRAPIDGRTGIRNVDIGNIVHAADANPLVTITQLQPISVVFTLNADLLPEILDGMAAGALPVAAFAKDNKTLLAEGSLDLVDNQIDQATGTVKLKATFANDGQRLWPGQFVNARLRVSIYEGLSVAATAIQQGPNGAYLWTIDGEGKAGMRSVVVTRQQDGRALIATGLAAGQKIVIDGQYKLQPGVATTPAAPQPDAPIAGSTAPDA</sequence>
<evidence type="ECO:0000256" key="1">
    <source>
        <dbReference type="ARBA" id="ARBA00004236"/>
    </source>
</evidence>
<evidence type="ECO:0000313" key="14">
    <source>
        <dbReference type="EMBL" id="PWR22034.1"/>
    </source>
</evidence>
<dbReference type="PANTHER" id="PTHR30469:SF36">
    <property type="entry name" value="BLL3903 PROTEIN"/>
    <property type="match status" value="1"/>
</dbReference>
<dbReference type="InterPro" id="IPR058625">
    <property type="entry name" value="MdtA-like_BSH"/>
</dbReference>
<dbReference type="OrthoDB" id="9783047at2"/>
<evidence type="ECO:0000259" key="13">
    <source>
        <dbReference type="Pfam" id="PF25967"/>
    </source>
</evidence>
<evidence type="ECO:0000256" key="3">
    <source>
        <dbReference type="ARBA" id="ARBA00022448"/>
    </source>
</evidence>
<evidence type="ECO:0000256" key="2">
    <source>
        <dbReference type="ARBA" id="ARBA00009477"/>
    </source>
</evidence>
<feature type="coiled-coil region" evidence="7">
    <location>
        <begin position="132"/>
        <end position="159"/>
    </location>
</feature>
<feature type="domain" description="Multidrug resistance protein MdtA-like barrel-sandwich hybrid" evidence="11">
    <location>
        <begin position="91"/>
        <end position="232"/>
    </location>
</feature>
<proteinExistence type="inferred from homology"/>
<keyword evidence="9" id="KW-1133">Transmembrane helix</keyword>
<dbReference type="Proteomes" id="UP000246077">
    <property type="component" value="Unassembled WGS sequence"/>
</dbReference>
<feature type="domain" description="Multidrug resistance protein MdtA-like beta-barrel" evidence="12">
    <location>
        <begin position="236"/>
        <end position="317"/>
    </location>
</feature>
<evidence type="ECO:0000259" key="10">
    <source>
        <dbReference type="Pfam" id="PF25876"/>
    </source>
</evidence>
<dbReference type="GO" id="GO:0015562">
    <property type="term" value="F:efflux transmembrane transporter activity"/>
    <property type="evidence" value="ECO:0007669"/>
    <property type="project" value="TreeGrafter"/>
</dbReference>
<comment type="caution">
    <text evidence="14">The sequence shown here is derived from an EMBL/GenBank/DDBJ whole genome shotgun (WGS) entry which is preliminary data.</text>
</comment>
<feature type="domain" description="Multidrug resistance protein MdtA-like alpha-helical hairpin" evidence="10">
    <location>
        <begin position="133"/>
        <end position="197"/>
    </location>
</feature>
<feature type="transmembrane region" description="Helical" evidence="9">
    <location>
        <begin position="32"/>
        <end position="51"/>
    </location>
</feature>
<dbReference type="Pfam" id="PF25876">
    <property type="entry name" value="HH_MFP_RND"/>
    <property type="match status" value="1"/>
</dbReference>
<evidence type="ECO:0000256" key="7">
    <source>
        <dbReference type="SAM" id="Coils"/>
    </source>
</evidence>
<organism evidence="14 15">
    <name type="scientific">Zavarzinia compransoris</name>
    <dbReference type="NCBI Taxonomy" id="1264899"/>
    <lineage>
        <taxon>Bacteria</taxon>
        <taxon>Pseudomonadati</taxon>
        <taxon>Pseudomonadota</taxon>
        <taxon>Alphaproteobacteria</taxon>
        <taxon>Rhodospirillales</taxon>
        <taxon>Zavarziniaceae</taxon>
        <taxon>Zavarzinia</taxon>
    </lineage>
</organism>
<keyword evidence="9" id="KW-0812">Transmembrane</keyword>
<dbReference type="Pfam" id="PF25967">
    <property type="entry name" value="RND-MFP_C"/>
    <property type="match status" value="1"/>
</dbReference>
<keyword evidence="4" id="KW-1003">Cell membrane</keyword>
<evidence type="ECO:0000256" key="4">
    <source>
        <dbReference type="ARBA" id="ARBA00022475"/>
    </source>
</evidence>
<name>A0A317E6X4_9PROT</name>
<dbReference type="EMBL" id="QGLF01000002">
    <property type="protein sequence ID" value="PWR22034.1"/>
    <property type="molecule type" value="Genomic_DNA"/>
</dbReference>
<dbReference type="InterPro" id="IPR058627">
    <property type="entry name" value="MdtA-like_C"/>
</dbReference>
<dbReference type="Gene3D" id="2.40.50.100">
    <property type="match status" value="1"/>
</dbReference>
<evidence type="ECO:0000256" key="6">
    <source>
        <dbReference type="ARBA" id="ARBA00023136"/>
    </source>
</evidence>
<evidence type="ECO:0000259" key="12">
    <source>
        <dbReference type="Pfam" id="PF25944"/>
    </source>
</evidence>
<accession>A0A317E6X4</accession>
<dbReference type="Gene3D" id="2.40.30.170">
    <property type="match status" value="1"/>
</dbReference>
<dbReference type="Gene3D" id="1.10.287.470">
    <property type="entry name" value="Helix hairpin bin"/>
    <property type="match status" value="1"/>
</dbReference>
<evidence type="ECO:0000256" key="8">
    <source>
        <dbReference type="SAM" id="MobiDB-lite"/>
    </source>
</evidence>
<keyword evidence="3" id="KW-0813">Transport</keyword>
<dbReference type="GO" id="GO:1990281">
    <property type="term" value="C:efflux pump complex"/>
    <property type="evidence" value="ECO:0007669"/>
    <property type="project" value="TreeGrafter"/>
</dbReference>
<reference evidence="15" key="1">
    <citation type="submission" date="2018-05" db="EMBL/GenBank/DDBJ databases">
        <title>Zavarzinia sp. HR-AS.</title>
        <authorList>
            <person name="Lee Y."/>
            <person name="Jeon C.O."/>
        </authorList>
    </citation>
    <scope>NUCLEOTIDE SEQUENCE [LARGE SCALE GENOMIC DNA]</scope>
    <source>
        <strain evidence="15">DSM 1231</strain>
    </source>
</reference>
<evidence type="ECO:0000259" key="11">
    <source>
        <dbReference type="Pfam" id="PF25917"/>
    </source>
</evidence>
<dbReference type="AlphaFoldDB" id="A0A317E6X4"/>
<comment type="similarity">
    <text evidence="2">Belongs to the membrane fusion protein (MFP) (TC 8.A.1) family.</text>
</comment>
<evidence type="ECO:0000256" key="9">
    <source>
        <dbReference type="SAM" id="Phobius"/>
    </source>
</evidence>
<dbReference type="NCBIfam" id="TIGR01730">
    <property type="entry name" value="RND_mfp"/>
    <property type="match status" value="1"/>
</dbReference>
<dbReference type="InterPro" id="IPR058624">
    <property type="entry name" value="MdtA-like_HH"/>
</dbReference>
<evidence type="ECO:0000313" key="15">
    <source>
        <dbReference type="Proteomes" id="UP000246077"/>
    </source>
</evidence>
<protein>
    <submittedName>
        <fullName evidence="14">Efflux RND transporter periplasmic adaptor subunit</fullName>
    </submittedName>
</protein>
<dbReference type="SUPFAM" id="SSF111369">
    <property type="entry name" value="HlyD-like secretion proteins"/>
    <property type="match status" value="1"/>
</dbReference>
<comment type="subcellular location">
    <subcellularLocation>
        <location evidence="1">Cell membrane</location>
    </subcellularLocation>
</comment>
<feature type="region of interest" description="Disordered" evidence="8">
    <location>
        <begin position="388"/>
        <end position="408"/>
    </location>
</feature>
<dbReference type="PANTHER" id="PTHR30469">
    <property type="entry name" value="MULTIDRUG RESISTANCE PROTEIN MDTA"/>
    <property type="match status" value="1"/>
</dbReference>
<evidence type="ECO:0000256" key="5">
    <source>
        <dbReference type="ARBA" id="ARBA00022519"/>
    </source>
</evidence>
<dbReference type="Gene3D" id="2.40.420.20">
    <property type="match status" value="1"/>
</dbReference>
<gene>
    <name evidence="14" type="ORF">DKG75_08635</name>
</gene>
<dbReference type="InterPro" id="IPR006143">
    <property type="entry name" value="RND_pump_MFP"/>
</dbReference>